<evidence type="ECO:0000313" key="3">
    <source>
        <dbReference type="Proteomes" id="UP000277928"/>
    </source>
</evidence>
<gene>
    <name evidence="2" type="ORF">NLS_LOCUS6402</name>
</gene>
<name>A0A3P6TKX5_LITSI</name>
<feature type="compositionally biased region" description="Basic and acidic residues" evidence="1">
    <location>
        <begin position="84"/>
        <end position="116"/>
    </location>
</feature>
<reference evidence="2 3" key="1">
    <citation type="submission" date="2018-08" db="EMBL/GenBank/DDBJ databases">
        <authorList>
            <person name="Laetsch R D."/>
            <person name="Stevens L."/>
            <person name="Kumar S."/>
            <person name="Blaxter L. M."/>
        </authorList>
    </citation>
    <scope>NUCLEOTIDE SEQUENCE [LARGE SCALE GENOMIC DNA]</scope>
</reference>
<dbReference type="AlphaFoldDB" id="A0A3P6TKX5"/>
<sequence>MKSKQPEKTSKKQQIEQIADKQQEVAQKKEPLLLQEKKEASGEKRIDEPEVKKDDGGNLRTTNKEENKKEVIEAKPITVLPAEETQKAEEVTEIKMRKSPDKSREDLKKADDGKDEGCKIEKVEKVRDEEEPLPEIKEGTMEIADCDDPRYKTLHIFMDKNADIFGPDKWQIGQPKVGTMKKISNEEFTSKIGEIKARYGAVANAEEGTEINWNELFQAKSIKREGDVLILTLPVEIARKVKRKRKRKKK</sequence>
<evidence type="ECO:0000256" key="1">
    <source>
        <dbReference type="SAM" id="MobiDB-lite"/>
    </source>
</evidence>
<feature type="region of interest" description="Disordered" evidence="1">
    <location>
        <begin position="1"/>
        <end position="116"/>
    </location>
</feature>
<protein>
    <submittedName>
        <fullName evidence="2">Uncharacterized protein</fullName>
    </submittedName>
</protein>
<feature type="compositionally biased region" description="Basic and acidic residues" evidence="1">
    <location>
        <begin position="1"/>
        <end position="73"/>
    </location>
</feature>
<dbReference type="EMBL" id="UYRX01000561">
    <property type="protein sequence ID" value="VDK83863.1"/>
    <property type="molecule type" value="Genomic_DNA"/>
</dbReference>
<evidence type="ECO:0000313" key="2">
    <source>
        <dbReference type="EMBL" id="VDK83863.1"/>
    </source>
</evidence>
<accession>A0A3P6TKX5</accession>
<dbReference type="Proteomes" id="UP000277928">
    <property type="component" value="Unassembled WGS sequence"/>
</dbReference>
<organism evidence="2 3">
    <name type="scientific">Litomosoides sigmodontis</name>
    <name type="common">Filarial nematode worm</name>
    <dbReference type="NCBI Taxonomy" id="42156"/>
    <lineage>
        <taxon>Eukaryota</taxon>
        <taxon>Metazoa</taxon>
        <taxon>Ecdysozoa</taxon>
        <taxon>Nematoda</taxon>
        <taxon>Chromadorea</taxon>
        <taxon>Rhabditida</taxon>
        <taxon>Spirurina</taxon>
        <taxon>Spiruromorpha</taxon>
        <taxon>Filarioidea</taxon>
        <taxon>Onchocercidae</taxon>
        <taxon>Litomosoides</taxon>
    </lineage>
</organism>
<proteinExistence type="predicted"/>
<dbReference type="OrthoDB" id="5865812at2759"/>
<keyword evidence="3" id="KW-1185">Reference proteome</keyword>